<protein>
    <recommendedName>
        <fullName evidence="4">Transcription factor Pcc1</fullName>
    </recommendedName>
</protein>
<dbReference type="InterPro" id="IPR015419">
    <property type="entry name" value="CTAG/Pcc1"/>
</dbReference>
<dbReference type="VEuPathDB" id="FungiDB:LELG_05593"/>
<dbReference type="PANTHER" id="PTHR31283">
    <property type="entry name" value="EKC/KEOPS COMPLEX SUBUNIT PCC1 FAMILY MEMBER"/>
    <property type="match status" value="1"/>
</dbReference>
<name>A5E7K4_LODEL</name>
<dbReference type="KEGG" id="lel:PVL30_005116"/>
<dbReference type="Gene3D" id="3.30.310.50">
    <property type="entry name" value="Alpha-D-phosphohexomutase, C-terminal domain"/>
    <property type="match status" value="1"/>
</dbReference>
<sequence>MPELTLQIPFETLKQATIAQRTLDPDPVLKLNELSVLFSTKDNTLICKFSGISDRVIRVSISNVIDNLKTIIETMDEFDGKKDQFWELENIKTNG</sequence>
<dbReference type="GO" id="GO:0000408">
    <property type="term" value="C:EKC/KEOPS complex"/>
    <property type="evidence" value="ECO:0007669"/>
    <property type="project" value="EnsemblFungi"/>
</dbReference>
<evidence type="ECO:0000313" key="3">
    <source>
        <dbReference type="Proteomes" id="UP000001996"/>
    </source>
</evidence>
<dbReference type="EMBL" id="CH981533">
    <property type="protein sequence ID" value="EDK47412.1"/>
    <property type="molecule type" value="Genomic_DNA"/>
</dbReference>
<dbReference type="GO" id="GO:0031490">
    <property type="term" value="F:chromatin DNA binding"/>
    <property type="evidence" value="ECO:0007669"/>
    <property type="project" value="EnsemblFungi"/>
</dbReference>
<dbReference type="GO" id="GO:0000722">
    <property type="term" value="P:telomere maintenance via recombination"/>
    <property type="evidence" value="ECO:0007669"/>
    <property type="project" value="EnsemblFungi"/>
</dbReference>
<dbReference type="HOGENOM" id="CLU_113770_5_0_1"/>
<comment type="similarity">
    <text evidence="1">Belongs to the CTAG/PCC1 family.</text>
</comment>
<dbReference type="GeneID" id="5230307"/>
<dbReference type="GO" id="GO:0070525">
    <property type="term" value="P:tRNA threonylcarbamoyladenosine metabolic process"/>
    <property type="evidence" value="ECO:0007669"/>
    <property type="project" value="EnsemblFungi"/>
</dbReference>
<dbReference type="GO" id="GO:0045944">
    <property type="term" value="P:positive regulation of transcription by RNA polymerase II"/>
    <property type="evidence" value="ECO:0007669"/>
    <property type="project" value="EnsemblFungi"/>
</dbReference>
<dbReference type="InParanoid" id="A5E7K4"/>
<evidence type="ECO:0008006" key="4">
    <source>
        <dbReference type="Google" id="ProtNLM"/>
    </source>
</evidence>
<dbReference type="PANTHER" id="PTHR31283:SF5">
    <property type="entry name" value="EKC_KEOPS COMPLEX SUBUNIT LAGE3"/>
    <property type="match status" value="1"/>
</dbReference>
<organism evidence="2 3">
    <name type="scientific">Lodderomyces elongisporus (strain ATCC 11503 / CBS 2605 / JCM 1781 / NBRC 1676 / NRRL YB-4239)</name>
    <name type="common">Yeast</name>
    <name type="synonym">Saccharomyces elongisporus</name>
    <dbReference type="NCBI Taxonomy" id="379508"/>
    <lineage>
        <taxon>Eukaryota</taxon>
        <taxon>Fungi</taxon>
        <taxon>Dikarya</taxon>
        <taxon>Ascomycota</taxon>
        <taxon>Saccharomycotina</taxon>
        <taxon>Pichiomycetes</taxon>
        <taxon>Debaryomycetaceae</taxon>
        <taxon>Candida/Lodderomyces clade</taxon>
        <taxon>Lodderomyces</taxon>
    </lineage>
</organism>
<dbReference type="Pfam" id="PF09341">
    <property type="entry name" value="Pcc1"/>
    <property type="match status" value="1"/>
</dbReference>
<gene>
    <name evidence="2" type="ORF">LELG_05593</name>
</gene>
<proteinExistence type="inferred from homology"/>
<keyword evidence="3" id="KW-1185">Reference proteome</keyword>
<evidence type="ECO:0000256" key="1">
    <source>
        <dbReference type="ARBA" id="ARBA00007073"/>
    </source>
</evidence>
<dbReference type="OrthoDB" id="10025739at2759"/>
<dbReference type="GO" id="GO:0000785">
    <property type="term" value="C:chromatin"/>
    <property type="evidence" value="ECO:0007669"/>
    <property type="project" value="EnsemblFungi"/>
</dbReference>
<accession>A5E7K4</accession>
<dbReference type="OMA" id="KTIIECM"/>
<dbReference type="Proteomes" id="UP000001996">
    <property type="component" value="Unassembled WGS sequence"/>
</dbReference>
<reference evidence="2 3" key="1">
    <citation type="journal article" date="2009" name="Nature">
        <title>Evolution of pathogenicity and sexual reproduction in eight Candida genomes.</title>
        <authorList>
            <person name="Butler G."/>
            <person name="Rasmussen M.D."/>
            <person name="Lin M.F."/>
            <person name="Santos M.A."/>
            <person name="Sakthikumar S."/>
            <person name="Munro C.A."/>
            <person name="Rheinbay E."/>
            <person name="Grabherr M."/>
            <person name="Forche A."/>
            <person name="Reedy J.L."/>
            <person name="Agrafioti I."/>
            <person name="Arnaud M.B."/>
            <person name="Bates S."/>
            <person name="Brown A.J."/>
            <person name="Brunke S."/>
            <person name="Costanzo M.C."/>
            <person name="Fitzpatrick D.A."/>
            <person name="de Groot P.W."/>
            <person name="Harris D."/>
            <person name="Hoyer L.L."/>
            <person name="Hube B."/>
            <person name="Klis F.M."/>
            <person name="Kodira C."/>
            <person name="Lennard N."/>
            <person name="Logue M.E."/>
            <person name="Martin R."/>
            <person name="Neiman A.M."/>
            <person name="Nikolaou E."/>
            <person name="Quail M.A."/>
            <person name="Quinn J."/>
            <person name="Santos M.C."/>
            <person name="Schmitzberger F.F."/>
            <person name="Sherlock G."/>
            <person name="Shah P."/>
            <person name="Silverstein K.A."/>
            <person name="Skrzypek M.S."/>
            <person name="Soll D."/>
            <person name="Staggs R."/>
            <person name="Stansfield I."/>
            <person name="Stumpf M.P."/>
            <person name="Sudbery P.E."/>
            <person name="Srikantha T."/>
            <person name="Zeng Q."/>
            <person name="Berman J."/>
            <person name="Berriman M."/>
            <person name="Heitman J."/>
            <person name="Gow N.A."/>
            <person name="Lorenz M.C."/>
            <person name="Birren B.W."/>
            <person name="Kellis M."/>
            <person name="Cuomo C.A."/>
        </authorList>
    </citation>
    <scope>NUCLEOTIDE SEQUENCE [LARGE SCALE GENOMIC DNA]</scope>
    <source>
        <strain evidence="3">ATCC 11503 / BCRC 21390 / CBS 2605 / JCM 1781 / NBRC 1676 / NRRL YB-4239</strain>
    </source>
</reference>
<dbReference type="eggNOG" id="ENOG502S7CS">
    <property type="taxonomic scope" value="Eukaryota"/>
</dbReference>
<evidence type="ECO:0000313" key="2">
    <source>
        <dbReference type="EMBL" id="EDK47412.1"/>
    </source>
</evidence>
<dbReference type="FunCoup" id="A5E7K4">
    <property type="interactions" value="70"/>
</dbReference>
<dbReference type="AlphaFoldDB" id="A5E7K4"/>
<dbReference type="GO" id="GO:0071444">
    <property type="term" value="P:cellular response to pheromone"/>
    <property type="evidence" value="ECO:0007669"/>
    <property type="project" value="EnsemblFungi"/>
</dbReference>